<protein>
    <recommendedName>
        <fullName evidence="1">NodB homology domain-containing protein</fullName>
    </recommendedName>
</protein>
<gene>
    <name evidence="2" type="ORF">GCM10009744_02390</name>
</gene>
<dbReference type="CDD" id="cd10917">
    <property type="entry name" value="CE4_NodB_like_6s_7s"/>
    <property type="match status" value="1"/>
</dbReference>
<dbReference type="InterPro" id="IPR011330">
    <property type="entry name" value="Glyco_hydro/deAcase_b/a-brl"/>
</dbReference>
<dbReference type="PANTHER" id="PTHR10587:SF137">
    <property type="entry name" value="4-DEOXY-4-FORMAMIDO-L-ARABINOSE-PHOSPHOUNDECAPRENOL DEFORMYLASE ARND-RELATED"/>
    <property type="match status" value="1"/>
</dbReference>
<feature type="domain" description="NodB homology" evidence="1">
    <location>
        <begin position="1"/>
        <end position="181"/>
    </location>
</feature>
<dbReference type="EMBL" id="BAAANE010000001">
    <property type="protein sequence ID" value="GAA1619253.1"/>
    <property type="molecule type" value="Genomic_DNA"/>
</dbReference>
<organism evidence="2 3">
    <name type="scientific">Kribbella alba</name>
    <dbReference type="NCBI Taxonomy" id="190197"/>
    <lineage>
        <taxon>Bacteria</taxon>
        <taxon>Bacillati</taxon>
        <taxon>Actinomycetota</taxon>
        <taxon>Actinomycetes</taxon>
        <taxon>Propionibacteriales</taxon>
        <taxon>Kribbellaceae</taxon>
        <taxon>Kribbella</taxon>
    </lineage>
</organism>
<comment type="caution">
    <text evidence="2">The sequence shown here is derived from an EMBL/GenBank/DDBJ whole genome shotgun (WGS) entry which is preliminary data.</text>
</comment>
<dbReference type="Gene3D" id="3.20.20.370">
    <property type="entry name" value="Glycoside hydrolase/deacetylase"/>
    <property type="match status" value="1"/>
</dbReference>
<proteinExistence type="predicted"/>
<dbReference type="PROSITE" id="PS51677">
    <property type="entry name" value="NODB"/>
    <property type="match status" value="1"/>
</dbReference>
<sequence length="185" mass="19618">MALTFHGNGDPALAHRLLDQVEQAGARISVFVVGTWLVSHPEMAKRILQGGHDLGNHTMHHKPMRLLAAAAAHREVGDCAAVLRRTAGSPGRWFRASGTQKTTALIRSAATAAGYQTCVSYDVDGLDWQDPNAATVQSAVLDNVQPGSIVSLHLGHQVTVDALPKILAGLSAKRLKPVTLSELLG</sequence>
<dbReference type="InterPro" id="IPR002509">
    <property type="entry name" value="NODB_dom"/>
</dbReference>
<keyword evidence="3" id="KW-1185">Reference proteome</keyword>
<evidence type="ECO:0000259" key="1">
    <source>
        <dbReference type="PROSITE" id="PS51677"/>
    </source>
</evidence>
<name>A0ABP4QS57_9ACTN</name>
<dbReference type="PANTHER" id="PTHR10587">
    <property type="entry name" value="GLYCOSYL TRANSFERASE-RELATED"/>
    <property type="match status" value="1"/>
</dbReference>
<evidence type="ECO:0000313" key="2">
    <source>
        <dbReference type="EMBL" id="GAA1619253.1"/>
    </source>
</evidence>
<dbReference type="Proteomes" id="UP001501319">
    <property type="component" value="Unassembled WGS sequence"/>
</dbReference>
<dbReference type="Pfam" id="PF01522">
    <property type="entry name" value="Polysacc_deac_1"/>
    <property type="match status" value="1"/>
</dbReference>
<dbReference type="SUPFAM" id="SSF88713">
    <property type="entry name" value="Glycoside hydrolase/deacetylase"/>
    <property type="match status" value="1"/>
</dbReference>
<evidence type="ECO:0000313" key="3">
    <source>
        <dbReference type="Proteomes" id="UP001501319"/>
    </source>
</evidence>
<reference evidence="3" key="1">
    <citation type="journal article" date="2019" name="Int. J. Syst. Evol. Microbiol.">
        <title>The Global Catalogue of Microorganisms (GCM) 10K type strain sequencing project: providing services to taxonomists for standard genome sequencing and annotation.</title>
        <authorList>
            <consortium name="The Broad Institute Genomics Platform"/>
            <consortium name="The Broad Institute Genome Sequencing Center for Infectious Disease"/>
            <person name="Wu L."/>
            <person name="Ma J."/>
        </authorList>
    </citation>
    <scope>NUCLEOTIDE SEQUENCE [LARGE SCALE GENOMIC DNA]</scope>
    <source>
        <strain evidence="3">JCM 14306</strain>
    </source>
</reference>
<dbReference type="InterPro" id="IPR050248">
    <property type="entry name" value="Polysacc_deacetylase_ArnD"/>
</dbReference>
<accession>A0ABP4QS57</accession>